<dbReference type="OrthoDB" id="6381776at2759"/>
<dbReference type="InterPro" id="IPR015897">
    <property type="entry name" value="CHK_kinase-like"/>
</dbReference>
<feature type="domain" description="CHK kinase-like" evidence="1">
    <location>
        <begin position="142"/>
        <end position="350"/>
    </location>
</feature>
<evidence type="ECO:0000313" key="3">
    <source>
        <dbReference type="Proteomes" id="UP000675881"/>
    </source>
</evidence>
<dbReference type="Gene3D" id="3.90.1200.10">
    <property type="match status" value="1"/>
</dbReference>
<sequence length="373" mass="43783">MPHQPNIMSILILDSDSVLREDIINESFIKDVIKKRYGEKKILCSYKSKVGTEKGDNFMGDLIACEIKVKDQERNEEQILHWMLKTMKVGKGSKAIQEMNLFSREEAFYTQFQNDLDKYIKPNLLRIVPLIHSVNEVNREVLVFENLNALDYETPINKKKGFDDNHVHSVCKWLAELHGAAYVLFQRYPGGYAEWKNNNFFYKYLGDENFEKFFDTMPRDIENILNNLMNGSDNDALIESFKSSINDFFNEDSDHISIATKIKERIYNSRSDFKTLCHGDPWFNNMMFKYDDAKKVKDVILLDMQIIYSGNIGADLAYFLYSSVTSEDLSNKLDSYLEYYRKCLISFVNEIDPDIRMFRTLISLIWIFLTLRI</sequence>
<dbReference type="Pfam" id="PF02958">
    <property type="entry name" value="EcKL"/>
    <property type="match status" value="1"/>
</dbReference>
<dbReference type="AlphaFoldDB" id="A0A7R8D0V8"/>
<dbReference type="PANTHER" id="PTHR11012:SF56">
    <property type="entry name" value="CHK KINASE-LIKE DOMAIN-CONTAINING PROTEIN-RELATED"/>
    <property type="match status" value="1"/>
</dbReference>
<gene>
    <name evidence="2" type="ORF">LSAA_10252</name>
</gene>
<dbReference type="PANTHER" id="PTHR11012">
    <property type="entry name" value="PROTEIN KINASE-LIKE DOMAIN-CONTAINING"/>
    <property type="match status" value="1"/>
</dbReference>
<dbReference type="InterPro" id="IPR004119">
    <property type="entry name" value="EcKL"/>
</dbReference>
<accession>A0A7R8D0V8</accession>
<dbReference type="SMART" id="SM00587">
    <property type="entry name" value="CHK"/>
    <property type="match status" value="1"/>
</dbReference>
<protein>
    <submittedName>
        <fullName evidence="2">(salmon louse) hypothetical protein</fullName>
    </submittedName>
</protein>
<reference evidence="2" key="1">
    <citation type="submission" date="2021-02" db="EMBL/GenBank/DDBJ databases">
        <authorList>
            <person name="Bekaert M."/>
        </authorList>
    </citation>
    <scope>NUCLEOTIDE SEQUENCE</scope>
    <source>
        <strain evidence="2">IoA-00</strain>
    </source>
</reference>
<dbReference type="EMBL" id="HG994584">
    <property type="protein sequence ID" value="CAF2944837.1"/>
    <property type="molecule type" value="Genomic_DNA"/>
</dbReference>
<name>A0A7R8D0V8_LEPSM</name>
<organism evidence="2 3">
    <name type="scientific">Lepeophtheirus salmonis</name>
    <name type="common">Salmon louse</name>
    <name type="synonym">Caligus salmonis</name>
    <dbReference type="NCBI Taxonomy" id="72036"/>
    <lineage>
        <taxon>Eukaryota</taxon>
        <taxon>Metazoa</taxon>
        <taxon>Ecdysozoa</taxon>
        <taxon>Arthropoda</taxon>
        <taxon>Crustacea</taxon>
        <taxon>Multicrustacea</taxon>
        <taxon>Hexanauplia</taxon>
        <taxon>Copepoda</taxon>
        <taxon>Siphonostomatoida</taxon>
        <taxon>Caligidae</taxon>
        <taxon>Lepeophtheirus</taxon>
    </lineage>
</organism>
<evidence type="ECO:0000313" key="2">
    <source>
        <dbReference type="EMBL" id="CAF2944837.1"/>
    </source>
</evidence>
<dbReference type="Proteomes" id="UP000675881">
    <property type="component" value="Chromosome 5"/>
</dbReference>
<proteinExistence type="predicted"/>
<dbReference type="InterPro" id="IPR011009">
    <property type="entry name" value="Kinase-like_dom_sf"/>
</dbReference>
<dbReference type="SUPFAM" id="SSF56112">
    <property type="entry name" value="Protein kinase-like (PK-like)"/>
    <property type="match status" value="1"/>
</dbReference>
<keyword evidence="3" id="KW-1185">Reference proteome</keyword>
<evidence type="ECO:0000259" key="1">
    <source>
        <dbReference type="SMART" id="SM00587"/>
    </source>
</evidence>